<dbReference type="PROSITE" id="PS00028">
    <property type="entry name" value="ZINC_FINGER_C2H2_1"/>
    <property type="match status" value="1"/>
</dbReference>
<dbReference type="InterPro" id="IPR036236">
    <property type="entry name" value="Znf_C2H2_sf"/>
</dbReference>
<protein>
    <submittedName>
        <fullName evidence="3">Zinc finger protein 711</fullName>
    </submittedName>
</protein>
<proteinExistence type="predicted"/>
<dbReference type="SUPFAM" id="SSF57667">
    <property type="entry name" value="beta-beta-alpha zinc fingers"/>
    <property type="match status" value="1"/>
</dbReference>
<name>A0A8D8YUZ8_9HEMI</name>
<organism evidence="3">
    <name type="scientific">Cacopsylla melanoneura</name>
    <dbReference type="NCBI Taxonomy" id="428564"/>
    <lineage>
        <taxon>Eukaryota</taxon>
        <taxon>Metazoa</taxon>
        <taxon>Ecdysozoa</taxon>
        <taxon>Arthropoda</taxon>
        <taxon>Hexapoda</taxon>
        <taxon>Insecta</taxon>
        <taxon>Pterygota</taxon>
        <taxon>Neoptera</taxon>
        <taxon>Paraneoptera</taxon>
        <taxon>Hemiptera</taxon>
        <taxon>Sternorrhyncha</taxon>
        <taxon>Psylloidea</taxon>
        <taxon>Psyllidae</taxon>
        <taxon>Psyllinae</taxon>
        <taxon>Cacopsylla</taxon>
    </lineage>
</organism>
<accession>A0A8D8YUZ8</accession>
<dbReference type="AlphaFoldDB" id="A0A8D8YUZ8"/>
<dbReference type="Gene3D" id="3.30.160.60">
    <property type="entry name" value="Classic Zinc Finger"/>
    <property type="match status" value="2"/>
</dbReference>
<evidence type="ECO:0000259" key="2">
    <source>
        <dbReference type="PROSITE" id="PS50157"/>
    </source>
</evidence>
<dbReference type="EMBL" id="HBUF01395773">
    <property type="protein sequence ID" value="CAG6735475.1"/>
    <property type="molecule type" value="Transcribed_RNA"/>
</dbReference>
<keyword evidence="1" id="KW-0862">Zinc</keyword>
<dbReference type="InterPro" id="IPR013087">
    <property type="entry name" value="Znf_C2H2_type"/>
</dbReference>
<evidence type="ECO:0000256" key="1">
    <source>
        <dbReference type="PROSITE-ProRule" id="PRU00042"/>
    </source>
</evidence>
<feature type="domain" description="C2H2-type" evidence="2">
    <location>
        <begin position="70"/>
        <end position="98"/>
    </location>
</feature>
<dbReference type="SMART" id="SM00355">
    <property type="entry name" value="ZnF_C2H2"/>
    <property type="match status" value="2"/>
</dbReference>
<keyword evidence="1" id="KW-0479">Metal-binding</keyword>
<evidence type="ECO:0000313" key="3">
    <source>
        <dbReference type="EMBL" id="CAG6735475.1"/>
    </source>
</evidence>
<dbReference type="EMBL" id="HBUF01395774">
    <property type="protein sequence ID" value="CAG6735476.1"/>
    <property type="molecule type" value="Transcribed_RNA"/>
</dbReference>
<dbReference type="EMBL" id="HBUF01395772">
    <property type="protein sequence ID" value="CAG6735474.1"/>
    <property type="molecule type" value="Transcribed_RNA"/>
</dbReference>
<sequence>MKSYLYSCQHCKQFNTYSLDETVNHCKTCTYMPRPNPFKCKYVCYMCDYGAYQVDPLRAHICVHSGEKPFRCSYCLFACARQSNLLVHIKGKHPNELSKI</sequence>
<feature type="domain" description="C2H2-type" evidence="2">
    <location>
        <begin position="42"/>
        <end position="69"/>
    </location>
</feature>
<dbReference type="GO" id="GO:0008270">
    <property type="term" value="F:zinc ion binding"/>
    <property type="evidence" value="ECO:0007669"/>
    <property type="project" value="UniProtKB-KW"/>
</dbReference>
<keyword evidence="1" id="KW-0863">Zinc-finger</keyword>
<reference evidence="3" key="1">
    <citation type="submission" date="2021-05" db="EMBL/GenBank/DDBJ databases">
        <authorList>
            <person name="Alioto T."/>
            <person name="Alioto T."/>
            <person name="Gomez Garrido J."/>
        </authorList>
    </citation>
    <scope>NUCLEOTIDE SEQUENCE</scope>
</reference>
<dbReference type="PROSITE" id="PS50157">
    <property type="entry name" value="ZINC_FINGER_C2H2_2"/>
    <property type="match status" value="2"/>
</dbReference>